<dbReference type="SMART" id="SM00460">
    <property type="entry name" value="TGc"/>
    <property type="match status" value="1"/>
</dbReference>
<dbReference type="Proteomes" id="UP000242502">
    <property type="component" value="Unassembled WGS sequence"/>
</dbReference>
<gene>
    <name evidence="3" type="ORF">AB835_07450</name>
</gene>
<evidence type="ECO:0000313" key="4">
    <source>
        <dbReference type="Proteomes" id="UP000242502"/>
    </source>
</evidence>
<reference evidence="3 4" key="1">
    <citation type="journal article" date="2016" name="Appl. Environ. Microbiol.">
        <title>Lack of Overt Genome Reduction in the Bryostatin-Producing Bryozoan Symbiont "Candidatus Endobugula sertula".</title>
        <authorList>
            <person name="Miller I.J."/>
            <person name="Vanee N."/>
            <person name="Fong S.S."/>
            <person name="Lim-Fong G.E."/>
            <person name="Kwan J.C."/>
        </authorList>
    </citation>
    <scope>NUCLEOTIDE SEQUENCE [LARGE SCALE GENOMIC DNA]</scope>
    <source>
        <strain evidence="3">AB1-4</strain>
    </source>
</reference>
<dbReference type="InterPro" id="IPR002931">
    <property type="entry name" value="Transglutaminase-like"/>
</dbReference>
<dbReference type="STRING" id="62101.AB835_07450"/>
<evidence type="ECO:0000313" key="3">
    <source>
        <dbReference type="EMBL" id="ODS23724.1"/>
    </source>
</evidence>
<dbReference type="Pfam" id="PF01841">
    <property type="entry name" value="Transglut_core"/>
    <property type="match status" value="1"/>
</dbReference>
<dbReference type="InterPro" id="IPR038765">
    <property type="entry name" value="Papain-like_cys_pep_sf"/>
</dbReference>
<feature type="transmembrane region" description="Helical" evidence="1">
    <location>
        <begin position="181"/>
        <end position="200"/>
    </location>
</feature>
<keyword evidence="1" id="KW-0812">Transmembrane</keyword>
<evidence type="ECO:0000259" key="2">
    <source>
        <dbReference type="SMART" id="SM00460"/>
    </source>
</evidence>
<comment type="caution">
    <text evidence="3">The sequence shown here is derived from an EMBL/GenBank/DDBJ whole genome shotgun (WGS) entry which is preliminary data.</text>
</comment>
<dbReference type="PANTHER" id="PTHR42736">
    <property type="entry name" value="PROTEIN-GLUTAMINE GAMMA-GLUTAMYLTRANSFERASE"/>
    <property type="match status" value="1"/>
</dbReference>
<protein>
    <recommendedName>
        <fullName evidence="2">Transglutaminase-like domain-containing protein</fullName>
    </recommendedName>
</protein>
<sequence length="285" mass="33448">METDAEYIHQVLDFYRQNFTYTLAPPRLGQHTVDEFLFSTQQGFCEHFASSFTVLMRNVSVPARIVAGYQRGIWSEDKQYLSVRQKDAHVWVEVWFENQGWVRVDPTAAVASVRIEEGIDSALSESDRVQLNQSQNTFQWLNQLYSQWQQLDYRWQRWVLDYDANKQQSLLRDYLGKITPLNMALALFLPLLLIMLLLSLSSFQHWFAPVAIEVKLYRQLQKKLRTLGVVDQQGETIADYCRRASREHPHLKTQLHRVKQAFERALYGGGNEFDAVDTEIRNIQR</sequence>
<dbReference type="AlphaFoldDB" id="A0A1D2QQ96"/>
<name>A0A1D2QQ96_9GAMM</name>
<proteinExistence type="predicted"/>
<accession>A0A1D2QQ96</accession>
<dbReference type="PANTHER" id="PTHR42736:SF1">
    <property type="entry name" value="PROTEIN-GLUTAMINE GAMMA-GLUTAMYLTRANSFERASE"/>
    <property type="match status" value="1"/>
</dbReference>
<dbReference type="Pfam" id="PF13559">
    <property type="entry name" value="DUF4129"/>
    <property type="match status" value="1"/>
</dbReference>
<dbReference type="InterPro" id="IPR052901">
    <property type="entry name" value="Bact_TGase-like"/>
</dbReference>
<dbReference type="Gene3D" id="3.10.620.30">
    <property type="match status" value="1"/>
</dbReference>
<dbReference type="SUPFAM" id="SSF54001">
    <property type="entry name" value="Cysteine proteinases"/>
    <property type="match status" value="1"/>
</dbReference>
<dbReference type="EMBL" id="MDLC01000022">
    <property type="protein sequence ID" value="ODS23724.1"/>
    <property type="molecule type" value="Genomic_DNA"/>
</dbReference>
<dbReference type="InterPro" id="IPR025403">
    <property type="entry name" value="TgpA-like_C"/>
</dbReference>
<keyword evidence="1" id="KW-1133">Transmembrane helix</keyword>
<feature type="domain" description="Transglutaminase-like" evidence="2">
    <location>
        <begin position="37"/>
        <end position="108"/>
    </location>
</feature>
<organism evidence="3 4">
    <name type="scientific">Candidatus Endobugula sertula</name>
    <name type="common">Bugula neritina bacterial symbiont</name>
    <dbReference type="NCBI Taxonomy" id="62101"/>
    <lineage>
        <taxon>Bacteria</taxon>
        <taxon>Pseudomonadati</taxon>
        <taxon>Pseudomonadota</taxon>
        <taxon>Gammaproteobacteria</taxon>
        <taxon>Cellvibrionales</taxon>
        <taxon>Cellvibrionaceae</taxon>
        <taxon>Candidatus Endobugula</taxon>
    </lineage>
</organism>
<evidence type="ECO:0000256" key="1">
    <source>
        <dbReference type="SAM" id="Phobius"/>
    </source>
</evidence>
<keyword evidence="1" id="KW-0472">Membrane</keyword>